<name>A0A9P1EK38_CUSEU</name>
<feature type="transmembrane region" description="Helical" evidence="1">
    <location>
        <begin position="100"/>
        <end position="122"/>
    </location>
</feature>
<evidence type="ECO:0000313" key="3">
    <source>
        <dbReference type="Proteomes" id="UP001152484"/>
    </source>
</evidence>
<sequence length="127" mass="14889">MEDQLAWYQWYDLLPNHHHGMYELLEFVNVFLVVFICLLFVLLRPFLLLDLTVCLSFLPLYVIGYGWIYENSFYCVKPTTWLAFRVALSEVTVTKSHHRVTIVVVGVSVGVCFIFLLLDVMIRNLLI</sequence>
<protein>
    <submittedName>
        <fullName evidence="2">Uncharacterized protein</fullName>
    </submittedName>
</protein>
<dbReference type="Proteomes" id="UP001152484">
    <property type="component" value="Unassembled WGS sequence"/>
</dbReference>
<keyword evidence="1" id="KW-0472">Membrane</keyword>
<evidence type="ECO:0000313" key="2">
    <source>
        <dbReference type="EMBL" id="CAH9111846.1"/>
    </source>
</evidence>
<feature type="transmembrane region" description="Helical" evidence="1">
    <location>
        <begin position="48"/>
        <end position="68"/>
    </location>
</feature>
<evidence type="ECO:0000256" key="1">
    <source>
        <dbReference type="SAM" id="Phobius"/>
    </source>
</evidence>
<dbReference type="AlphaFoldDB" id="A0A9P1EK38"/>
<accession>A0A9P1EK38</accession>
<proteinExistence type="predicted"/>
<keyword evidence="1" id="KW-1133">Transmembrane helix</keyword>
<keyword evidence="1" id="KW-0812">Transmembrane</keyword>
<keyword evidence="3" id="KW-1185">Reference proteome</keyword>
<feature type="transmembrane region" description="Helical" evidence="1">
    <location>
        <begin position="20"/>
        <end position="41"/>
    </location>
</feature>
<organism evidence="2 3">
    <name type="scientific">Cuscuta europaea</name>
    <name type="common">European dodder</name>
    <dbReference type="NCBI Taxonomy" id="41803"/>
    <lineage>
        <taxon>Eukaryota</taxon>
        <taxon>Viridiplantae</taxon>
        <taxon>Streptophyta</taxon>
        <taxon>Embryophyta</taxon>
        <taxon>Tracheophyta</taxon>
        <taxon>Spermatophyta</taxon>
        <taxon>Magnoliopsida</taxon>
        <taxon>eudicotyledons</taxon>
        <taxon>Gunneridae</taxon>
        <taxon>Pentapetalae</taxon>
        <taxon>asterids</taxon>
        <taxon>lamiids</taxon>
        <taxon>Solanales</taxon>
        <taxon>Convolvulaceae</taxon>
        <taxon>Cuscuteae</taxon>
        <taxon>Cuscuta</taxon>
        <taxon>Cuscuta subgen. Cuscuta</taxon>
    </lineage>
</organism>
<comment type="caution">
    <text evidence="2">The sequence shown here is derived from an EMBL/GenBank/DDBJ whole genome shotgun (WGS) entry which is preliminary data.</text>
</comment>
<gene>
    <name evidence="2" type="ORF">CEURO_LOCUS19412</name>
</gene>
<reference evidence="2" key="1">
    <citation type="submission" date="2022-07" db="EMBL/GenBank/DDBJ databases">
        <authorList>
            <person name="Macas J."/>
            <person name="Novak P."/>
            <person name="Neumann P."/>
        </authorList>
    </citation>
    <scope>NUCLEOTIDE SEQUENCE</scope>
</reference>
<dbReference type="EMBL" id="CAMAPE010000057">
    <property type="protein sequence ID" value="CAH9111846.1"/>
    <property type="molecule type" value="Genomic_DNA"/>
</dbReference>